<protein>
    <submittedName>
        <fullName evidence="2">Uncharacterized protein</fullName>
    </submittedName>
</protein>
<proteinExistence type="predicted"/>
<feature type="transmembrane region" description="Helical" evidence="1">
    <location>
        <begin position="200"/>
        <end position="223"/>
    </location>
</feature>
<name>A0A835KHR6_9POAL</name>
<organism evidence="2 3">
    <name type="scientific">Digitaria exilis</name>
    <dbReference type="NCBI Taxonomy" id="1010633"/>
    <lineage>
        <taxon>Eukaryota</taxon>
        <taxon>Viridiplantae</taxon>
        <taxon>Streptophyta</taxon>
        <taxon>Embryophyta</taxon>
        <taxon>Tracheophyta</taxon>
        <taxon>Spermatophyta</taxon>
        <taxon>Magnoliopsida</taxon>
        <taxon>Liliopsida</taxon>
        <taxon>Poales</taxon>
        <taxon>Poaceae</taxon>
        <taxon>PACMAD clade</taxon>
        <taxon>Panicoideae</taxon>
        <taxon>Panicodae</taxon>
        <taxon>Paniceae</taxon>
        <taxon>Anthephorinae</taxon>
        <taxon>Digitaria</taxon>
    </lineage>
</organism>
<gene>
    <name evidence="2" type="ORF">HU200_019650</name>
</gene>
<feature type="transmembrane region" description="Helical" evidence="1">
    <location>
        <begin position="296"/>
        <end position="320"/>
    </location>
</feature>
<feature type="transmembrane region" description="Helical" evidence="1">
    <location>
        <begin position="332"/>
        <end position="353"/>
    </location>
</feature>
<keyword evidence="1" id="KW-1133">Transmembrane helix</keyword>
<evidence type="ECO:0000313" key="3">
    <source>
        <dbReference type="Proteomes" id="UP000636709"/>
    </source>
</evidence>
<keyword evidence="3" id="KW-1185">Reference proteome</keyword>
<evidence type="ECO:0000313" key="2">
    <source>
        <dbReference type="EMBL" id="KAF8726496.1"/>
    </source>
</evidence>
<dbReference type="AlphaFoldDB" id="A0A835KHR6"/>
<dbReference type="Proteomes" id="UP000636709">
    <property type="component" value="Unassembled WGS sequence"/>
</dbReference>
<keyword evidence="1" id="KW-0472">Membrane</keyword>
<evidence type="ECO:0000256" key="1">
    <source>
        <dbReference type="SAM" id="Phobius"/>
    </source>
</evidence>
<feature type="transmembrane region" description="Helical" evidence="1">
    <location>
        <begin position="155"/>
        <end position="179"/>
    </location>
</feature>
<reference evidence="2" key="1">
    <citation type="submission" date="2020-07" db="EMBL/GenBank/DDBJ databases">
        <title>Genome sequence and genetic diversity analysis of an under-domesticated orphan crop, white fonio (Digitaria exilis).</title>
        <authorList>
            <person name="Bennetzen J.L."/>
            <person name="Chen S."/>
            <person name="Ma X."/>
            <person name="Wang X."/>
            <person name="Yssel A.E.J."/>
            <person name="Chaluvadi S.R."/>
            <person name="Johnson M."/>
            <person name="Gangashetty P."/>
            <person name="Hamidou F."/>
            <person name="Sanogo M.D."/>
            <person name="Zwaenepoel A."/>
            <person name="Wallace J."/>
            <person name="Van De Peer Y."/>
            <person name="Van Deynze A."/>
        </authorList>
    </citation>
    <scope>NUCLEOTIDE SEQUENCE</scope>
    <source>
        <tissue evidence="2">Leaves</tissue>
    </source>
</reference>
<sequence>MSTRDCALRSGTQEYALTRQMHDYERRAETAVHQILAMASATALYEILSFGCSRRQPQDLDFSQPATALRVVLIDAQRSLLVCYCGHAPCPHSTYVAVPGQARTNTAGNCACGASAHTGPCSVPAIVVLALGAGALGGFDTFQLLFAYAGRKSPIVDIAICVFVIAVLTAQLLATVLLVRFVRKAPPPPTGARDEHPTDYVTGTTLLLSLAAALTVTACLVLVPGGAPVRVLVDFAPKCFPFVITASAGALLLPYAMPPLLRRVVANRGPWWDARGGAAPGAGSATTTTHHAAARFVVIVLTLVAAVCACCALVAVPLGGLDTPRRISHGGLFTNTLVAGVVAASAALVVGFYRGRARNAGPLFGGGDAVPAPATADDPGRLVCPVVLTSPQYIPPSARLVGGSTKHARSACLTVSPSTVVHAPTRTW</sequence>
<dbReference type="EMBL" id="JACEFO010001647">
    <property type="protein sequence ID" value="KAF8726496.1"/>
    <property type="molecule type" value="Genomic_DNA"/>
</dbReference>
<keyword evidence="1" id="KW-0812">Transmembrane</keyword>
<comment type="caution">
    <text evidence="2">The sequence shown here is derived from an EMBL/GenBank/DDBJ whole genome shotgun (WGS) entry which is preliminary data.</text>
</comment>
<accession>A0A835KHR6</accession>